<evidence type="ECO:0000313" key="2">
    <source>
        <dbReference type="WBParaSite" id="EEL_0000265701-mRNA-1"/>
    </source>
</evidence>
<proteinExistence type="predicted"/>
<keyword evidence="1" id="KW-1185">Reference proteome</keyword>
<name>A0A0R3RME7_9BILA</name>
<protein>
    <submittedName>
        <fullName evidence="2">Uncharacterized protein</fullName>
    </submittedName>
</protein>
<dbReference type="STRING" id="1147741.A0A0R3RME7"/>
<organism evidence="1 2">
    <name type="scientific">Elaeophora elaphi</name>
    <dbReference type="NCBI Taxonomy" id="1147741"/>
    <lineage>
        <taxon>Eukaryota</taxon>
        <taxon>Metazoa</taxon>
        <taxon>Ecdysozoa</taxon>
        <taxon>Nematoda</taxon>
        <taxon>Chromadorea</taxon>
        <taxon>Rhabditida</taxon>
        <taxon>Spirurina</taxon>
        <taxon>Spiruromorpha</taxon>
        <taxon>Filarioidea</taxon>
        <taxon>Onchocercidae</taxon>
        <taxon>Elaeophora</taxon>
    </lineage>
</organism>
<dbReference type="WBParaSite" id="EEL_0000265701-mRNA-1">
    <property type="protein sequence ID" value="EEL_0000265701-mRNA-1"/>
    <property type="gene ID" value="EEL_0000265701"/>
</dbReference>
<sequence length="169" mass="19019">MVQSAVLDPTAALLAFSKSFKKVRRAETALPIRYVKRKENIDEIPPLLPKYTKPRSTSLPNPGDLYTVVRDNGKRLLARKISNLEEMDDKRKYGRQKYRFNSLLTTIPLSHSAPFDLINDNLAKEFLGSYVRTNGSIANNGSNIADNNTIKLLKSTLMYKKGKNTCSAL</sequence>
<evidence type="ECO:0000313" key="1">
    <source>
        <dbReference type="Proteomes" id="UP000050640"/>
    </source>
</evidence>
<dbReference type="AlphaFoldDB" id="A0A0R3RME7"/>
<dbReference type="Proteomes" id="UP000050640">
    <property type="component" value="Unplaced"/>
</dbReference>
<accession>A0A0R3RME7</accession>
<reference evidence="2" key="1">
    <citation type="submission" date="2017-02" db="UniProtKB">
        <authorList>
            <consortium name="WormBaseParasite"/>
        </authorList>
    </citation>
    <scope>IDENTIFICATION</scope>
</reference>